<dbReference type="SUPFAM" id="SSF52540">
    <property type="entry name" value="P-loop containing nucleoside triphosphate hydrolases"/>
    <property type="match status" value="1"/>
</dbReference>
<keyword evidence="2" id="KW-1185">Reference proteome</keyword>
<dbReference type="AlphaFoldDB" id="A0A2P2FLL5"/>
<dbReference type="InterPro" id="IPR027417">
    <property type="entry name" value="P-loop_NTPase"/>
</dbReference>
<dbReference type="Gene3D" id="3.40.50.300">
    <property type="entry name" value="P-loop containing nucleotide triphosphate hydrolases"/>
    <property type="match status" value="1"/>
</dbReference>
<evidence type="ECO:0000313" key="2">
    <source>
        <dbReference type="Proteomes" id="UP000256220"/>
    </source>
</evidence>
<dbReference type="Pfam" id="PF13671">
    <property type="entry name" value="AAA_33"/>
    <property type="match status" value="1"/>
</dbReference>
<protein>
    <recommendedName>
        <fullName evidence="3">Zeta toxin</fullName>
    </recommendedName>
</protein>
<dbReference type="RefSeq" id="WP_034317741.1">
    <property type="nucleotide sequence ID" value="NZ_JFBM01000031.1"/>
</dbReference>
<evidence type="ECO:0008006" key="3">
    <source>
        <dbReference type="Google" id="ProtNLM"/>
    </source>
</evidence>
<proteinExistence type="predicted"/>
<name>A0A2P2FLL5_AMYLU</name>
<dbReference type="EMBL" id="JFBM01000031">
    <property type="protein sequence ID" value="KFU77599.1"/>
    <property type="molecule type" value="Genomic_DNA"/>
</dbReference>
<comment type="caution">
    <text evidence="1">The sequence shown here is derived from an EMBL/GenBank/DDBJ whole genome shotgun (WGS) entry which is preliminary data.</text>
</comment>
<dbReference type="Proteomes" id="UP000256220">
    <property type="component" value="Unassembled WGS sequence"/>
</dbReference>
<organism evidence="1 2">
    <name type="scientific">Amycolatopsis lurida NRRL 2430</name>
    <dbReference type="NCBI Taxonomy" id="1460371"/>
    <lineage>
        <taxon>Bacteria</taxon>
        <taxon>Bacillati</taxon>
        <taxon>Actinomycetota</taxon>
        <taxon>Actinomycetes</taxon>
        <taxon>Pseudonocardiales</taxon>
        <taxon>Pseudonocardiaceae</taxon>
        <taxon>Amycolatopsis</taxon>
    </lineage>
</organism>
<reference evidence="1 2" key="1">
    <citation type="journal article" date="2014" name="Genome Announc.">
        <title>Draft Genome Sequence of Amycolatopsis lurida NRRL 2430, Producer of the Glycopeptide Family Antibiotic Ristocetin.</title>
        <authorList>
            <person name="Kwun M.J."/>
            <person name="Hong H.J."/>
        </authorList>
    </citation>
    <scope>NUCLEOTIDE SEQUENCE [LARGE SCALE GENOMIC DNA]</scope>
    <source>
        <strain evidence="1 2">NRRL 2430</strain>
    </source>
</reference>
<evidence type="ECO:0000313" key="1">
    <source>
        <dbReference type="EMBL" id="KFU77599.1"/>
    </source>
</evidence>
<gene>
    <name evidence="1" type="ORF">BB31_29610</name>
</gene>
<sequence>MTDRIAFRLGRRDLLVVAGIPGAGKTTLLSRAATGALPVLDSDQVRGRLRERLPSALPYRFYRPVVHLWHRARVVRLALADGGPVIVHEPSTRATTRGLLALLGRVSRRPVRLLWLDVTPEDARAGQVARGRVIRRHSFARHVKRAEKVRGALRDGWVPAGWYSARMVTREVTGALRFVSEEEPGRGHSGDVRLLRVERPATPAVRAG</sequence>
<accession>A0A2P2FLL5</accession>